<evidence type="ECO:0000313" key="1">
    <source>
        <dbReference type="EMBL" id="SDW06441.1"/>
    </source>
</evidence>
<reference evidence="1 2" key="1">
    <citation type="submission" date="2016-10" db="EMBL/GenBank/DDBJ databases">
        <authorList>
            <person name="de Groot N.N."/>
        </authorList>
    </citation>
    <scope>NUCLEOTIDE SEQUENCE [LARGE SCALE GENOMIC DNA]</scope>
    <source>
        <strain evidence="1 2">Z-7982</strain>
    </source>
</reference>
<dbReference type="Proteomes" id="UP000198669">
    <property type="component" value="Unassembled WGS sequence"/>
</dbReference>
<proteinExistence type="predicted"/>
<dbReference type="GeneID" id="43321291"/>
<protein>
    <submittedName>
        <fullName evidence="1">Uncharacterized protein</fullName>
    </submittedName>
</protein>
<evidence type="ECO:0000313" key="2">
    <source>
        <dbReference type="Proteomes" id="UP000198669"/>
    </source>
</evidence>
<sequence>MTTIMKKHDILRCEDKKGKCYSVVGGRTEGKLNEDDEELYHFMVGGMQAK</sequence>
<dbReference type="AlphaFoldDB" id="A0A1H2QGZ0"/>
<dbReference type="OrthoDB" id="142327at2157"/>
<gene>
    <name evidence="1" type="ORF">SAMN04515625_0263</name>
</gene>
<accession>A0A1H2QGZ0</accession>
<dbReference type="EMBL" id="FNMU01000001">
    <property type="protein sequence ID" value="SDW06441.1"/>
    <property type="molecule type" value="Genomic_DNA"/>
</dbReference>
<dbReference type="RefSeq" id="WP_157198640.1">
    <property type="nucleotide sequence ID" value="NZ_CP017921.1"/>
</dbReference>
<name>A0A1H2QGZ0_9EURY</name>
<organism evidence="1 2">
    <name type="scientific">Methanohalophilus halophilus</name>
    <dbReference type="NCBI Taxonomy" id="2177"/>
    <lineage>
        <taxon>Archaea</taxon>
        <taxon>Methanobacteriati</taxon>
        <taxon>Methanobacteriota</taxon>
        <taxon>Stenosarchaea group</taxon>
        <taxon>Methanomicrobia</taxon>
        <taxon>Methanosarcinales</taxon>
        <taxon>Methanosarcinaceae</taxon>
        <taxon>Methanohalophilus</taxon>
    </lineage>
</organism>